<dbReference type="InterPro" id="IPR053134">
    <property type="entry name" value="RNA-dir_DNA_polymerase"/>
</dbReference>
<keyword evidence="2" id="KW-0695">RNA-directed DNA polymerase</keyword>
<proteinExistence type="predicted"/>
<feature type="domain" description="Reverse transcriptase" evidence="1">
    <location>
        <begin position="1"/>
        <end position="139"/>
    </location>
</feature>
<dbReference type="PANTHER" id="PTHR24559">
    <property type="entry name" value="TRANSPOSON TY3-I GAG-POL POLYPROTEIN"/>
    <property type="match status" value="1"/>
</dbReference>
<sequence>MDYRKLNATLKKDHFPLPFIDQMLDRLVGKKFYYFLDGYSSNNQIKIASEDQHKTTFTCPYRMFLFFRMPFSLCNTPKTFLRCMLAIFSDFLERSVEIFMDDFSAFGDSFKERLSSLEDVMKRCEETQLMLNWEKCHFMVTYMS</sequence>
<evidence type="ECO:0000313" key="2">
    <source>
        <dbReference type="EMBL" id="KAA0067141.1"/>
    </source>
</evidence>
<dbReference type="InterPro" id="IPR043502">
    <property type="entry name" value="DNA/RNA_pol_sf"/>
</dbReference>
<dbReference type="GO" id="GO:0003964">
    <property type="term" value="F:RNA-directed DNA polymerase activity"/>
    <property type="evidence" value="ECO:0007669"/>
    <property type="project" value="UniProtKB-KW"/>
</dbReference>
<dbReference type="CDD" id="cd01647">
    <property type="entry name" value="RT_LTR"/>
    <property type="match status" value="1"/>
</dbReference>
<dbReference type="Proteomes" id="UP000321947">
    <property type="component" value="Unassembled WGS sequence"/>
</dbReference>
<dbReference type="InterPro" id="IPR043128">
    <property type="entry name" value="Rev_trsase/Diguanyl_cyclase"/>
</dbReference>
<dbReference type="STRING" id="1194695.A0A5A7VNF2"/>
<organism evidence="2 4">
    <name type="scientific">Cucumis melo var. makuwa</name>
    <name type="common">Oriental melon</name>
    <dbReference type="NCBI Taxonomy" id="1194695"/>
    <lineage>
        <taxon>Eukaryota</taxon>
        <taxon>Viridiplantae</taxon>
        <taxon>Streptophyta</taxon>
        <taxon>Embryophyta</taxon>
        <taxon>Tracheophyta</taxon>
        <taxon>Spermatophyta</taxon>
        <taxon>Magnoliopsida</taxon>
        <taxon>eudicotyledons</taxon>
        <taxon>Gunneridae</taxon>
        <taxon>Pentapetalae</taxon>
        <taxon>rosids</taxon>
        <taxon>fabids</taxon>
        <taxon>Cucurbitales</taxon>
        <taxon>Cucurbitaceae</taxon>
        <taxon>Benincaseae</taxon>
        <taxon>Cucumis</taxon>
    </lineage>
</organism>
<dbReference type="Proteomes" id="UP000321393">
    <property type="component" value="Unassembled WGS sequence"/>
</dbReference>
<keyword evidence="2" id="KW-0808">Transferase</keyword>
<dbReference type="AlphaFoldDB" id="A0A5A7VNF2"/>
<dbReference type="Gene3D" id="3.10.10.10">
    <property type="entry name" value="HIV Type 1 Reverse Transcriptase, subunit A, domain 1"/>
    <property type="match status" value="1"/>
</dbReference>
<dbReference type="OrthoDB" id="1689949at2759"/>
<dbReference type="Gene3D" id="3.30.70.270">
    <property type="match status" value="1"/>
</dbReference>
<dbReference type="Pfam" id="PF00078">
    <property type="entry name" value="RVT_1"/>
    <property type="match status" value="1"/>
</dbReference>
<dbReference type="SUPFAM" id="SSF56672">
    <property type="entry name" value="DNA/RNA polymerases"/>
    <property type="match status" value="1"/>
</dbReference>
<accession>A0A5A7VNF2</accession>
<reference evidence="4 5" key="1">
    <citation type="submission" date="2019-08" db="EMBL/GenBank/DDBJ databases">
        <title>Draft genome sequences of two oriental melons (Cucumis melo L. var makuwa).</title>
        <authorList>
            <person name="Kwon S.-Y."/>
        </authorList>
    </citation>
    <scope>NUCLEOTIDE SEQUENCE [LARGE SCALE GENOMIC DNA]</scope>
    <source>
        <strain evidence="5">cv. Chang Bougi</strain>
        <strain evidence="4">cv. SW 3</strain>
        <tissue evidence="2">Leaf</tissue>
    </source>
</reference>
<protein>
    <submittedName>
        <fullName evidence="2">Reverse transcriptase</fullName>
    </submittedName>
</protein>
<comment type="caution">
    <text evidence="2">The sequence shown here is derived from an EMBL/GenBank/DDBJ whole genome shotgun (WGS) entry which is preliminary data.</text>
</comment>
<evidence type="ECO:0000259" key="1">
    <source>
        <dbReference type="Pfam" id="PF00078"/>
    </source>
</evidence>
<evidence type="ECO:0000313" key="4">
    <source>
        <dbReference type="Proteomes" id="UP000321393"/>
    </source>
</evidence>
<dbReference type="PANTHER" id="PTHR24559:SF444">
    <property type="entry name" value="REVERSE TRANSCRIPTASE DOMAIN-CONTAINING PROTEIN"/>
    <property type="match status" value="1"/>
</dbReference>
<gene>
    <name evidence="3" type="ORF">E5676_scaffold598G00100</name>
    <name evidence="2" type="ORF">E6C27_scaffold38G002080</name>
</gene>
<dbReference type="EMBL" id="SSTD01018855">
    <property type="protein sequence ID" value="TYJ97457.1"/>
    <property type="molecule type" value="Genomic_DNA"/>
</dbReference>
<keyword evidence="2" id="KW-0548">Nucleotidyltransferase</keyword>
<evidence type="ECO:0000313" key="3">
    <source>
        <dbReference type="EMBL" id="TYJ97457.1"/>
    </source>
</evidence>
<evidence type="ECO:0000313" key="5">
    <source>
        <dbReference type="Proteomes" id="UP000321947"/>
    </source>
</evidence>
<dbReference type="EMBL" id="SSTE01000699">
    <property type="protein sequence ID" value="KAA0067141.1"/>
    <property type="molecule type" value="Genomic_DNA"/>
</dbReference>
<dbReference type="InterPro" id="IPR000477">
    <property type="entry name" value="RT_dom"/>
</dbReference>
<name>A0A5A7VNF2_CUCMM</name>